<feature type="compositionally biased region" description="Low complexity" evidence="3">
    <location>
        <begin position="264"/>
        <end position="279"/>
    </location>
</feature>
<dbReference type="PRINTS" id="PR01805">
    <property type="entry name" value="VACJLIPOPROT"/>
</dbReference>
<evidence type="ECO:0000256" key="1">
    <source>
        <dbReference type="ARBA" id="ARBA00010634"/>
    </source>
</evidence>
<organism evidence="5 6">
    <name type="scientific">Paraburkholderia phenazinium</name>
    <dbReference type="NCBI Taxonomy" id="60549"/>
    <lineage>
        <taxon>Bacteria</taxon>
        <taxon>Pseudomonadati</taxon>
        <taxon>Pseudomonadota</taxon>
        <taxon>Betaproteobacteria</taxon>
        <taxon>Burkholderiales</taxon>
        <taxon>Burkholderiaceae</taxon>
        <taxon>Paraburkholderia</taxon>
    </lineage>
</organism>
<protein>
    <submittedName>
        <fullName evidence="5">Phospholipid-binding lipoprotein MlaA</fullName>
    </submittedName>
</protein>
<accession>A0A1N6JRK1</accession>
<evidence type="ECO:0000313" key="6">
    <source>
        <dbReference type="Proteomes" id="UP000184693"/>
    </source>
</evidence>
<evidence type="ECO:0000313" key="5">
    <source>
        <dbReference type="EMBL" id="SIO46952.1"/>
    </source>
</evidence>
<feature type="compositionally biased region" description="Low complexity" evidence="3">
    <location>
        <begin position="245"/>
        <end position="257"/>
    </location>
</feature>
<dbReference type="EMBL" id="FSRM01000002">
    <property type="protein sequence ID" value="SIO46952.1"/>
    <property type="molecule type" value="Genomic_DNA"/>
</dbReference>
<sequence length="368" mass="37059">MKMRTTALTLLVAGALAGCATGPDRKPGDPLEPMNRQIFKFNDALDRTIAQPVAKGYQKVTPQPVRQAISNFFSNLGDLGNAANNLLQLKITDATEDVMRFVMNSTFGIGGLLDFATPAGLPKHHEDFGLTLGRWGVPAGPYLVLPLFGPSSVRDSTGYIVDFRFNVIHYLKPAVRNPMYIAQFISARADLLGASDLLQAAALDKYSFVRDAYTQQRQSLLRGSSSTPAPLPNYGDPGSDGGGAAPATGASGTAPAGLPDYTDPGDSSAPAAPANGASGTEPAGLPNYTDPSDSSAPAAPANGASGAAPAGAPNYTDPGDSSAPAAPANGASAPVGASSAKAATAPAASGAAAAAAASGAAAPVPLRQ</sequence>
<dbReference type="OrthoDB" id="9785326at2"/>
<keyword evidence="5" id="KW-0449">Lipoprotein</keyword>
<dbReference type="PROSITE" id="PS51257">
    <property type="entry name" value="PROKAR_LIPOPROTEIN"/>
    <property type="match status" value="1"/>
</dbReference>
<evidence type="ECO:0000256" key="4">
    <source>
        <dbReference type="SAM" id="SignalP"/>
    </source>
</evidence>
<name>A0A1N6JRK1_9BURK</name>
<feature type="compositionally biased region" description="Low complexity" evidence="3">
    <location>
        <begin position="290"/>
        <end position="368"/>
    </location>
</feature>
<evidence type="ECO:0000256" key="2">
    <source>
        <dbReference type="ARBA" id="ARBA00022729"/>
    </source>
</evidence>
<gene>
    <name evidence="5" type="ORF">SAMN05444168_4876</name>
</gene>
<dbReference type="AlphaFoldDB" id="A0A1N6JRK1"/>
<feature type="chain" id="PRO_5013291993" evidence="4">
    <location>
        <begin position="18"/>
        <end position="368"/>
    </location>
</feature>
<dbReference type="InterPro" id="IPR007428">
    <property type="entry name" value="MlaA"/>
</dbReference>
<dbReference type="GO" id="GO:0120010">
    <property type="term" value="P:intermembrane phospholipid transfer"/>
    <property type="evidence" value="ECO:0007669"/>
    <property type="project" value="TreeGrafter"/>
</dbReference>
<reference evidence="5 6" key="1">
    <citation type="submission" date="2016-11" db="EMBL/GenBank/DDBJ databases">
        <authorList>
            <person name="Jaros S."/>
            <person name="Januszkiewicz K."/>
            <person name="Wedrychowicz H."/>
        </authorList>
    </citation>
    <scope>NUCLEOTIDE SEQUENCE [LARGE SCALE GENOMIC DNA]</scope>
    <source>
        <strain evidence="5 6">GAS86</strain>
    </source>
</reference>
<feature type="region of interest" description="Disordered" evidence="3">
    <location>
        <begin position="219"/>
        <end position="368"/>
    </location>
</feature>
<dbReference type="PANTHER" id="PTHR30035:SF3">
    <property type="entry name" value="INTERMEMBRANE PHOSPHOLIPID TRANSPORT SYSTEM LIPOPROTEIN MLAA"/>
    <property type="match status" value="1"/>
</dbReference>
<feature type="signal peptide" evidence="4">
    <location>
        <begin position="1"/>
        <end position="17"/>
    </location>
</feature>
<dbReference type="PANTHER" id="PTHR30035">
    <property type="entry name" value="LIPOPROTEIN VACJ-RELATED"/>
    <property type="match status" value="1"/>
</dbReference>
<comment type="similarity">
    <text evidence="1">Belongs to the MlaA family.</text>
</comment>
<dbReference type="RefSeq" id="WP_074266924.1">
    <property type="nucleotide sequence ID" value="NZ_FSRM01000002.1"/>
</dbReference>
<keyword evidence="2 4" id="KW-0732">Signal</keyword>
<dbReference type="Proteomes" id="UP000184693">
    <property type="component" value="Unassembled WGS sequence"/>
</dbReference>
<evidence type="ECO:0000256" key="3">
    <source>
        <dbReference type="SAM" id="MobiDB-lite"/>
    </source>
</evidence>
<dbReference type="GO" id="GO:0016020">
    <property type="term" value="C:membrane"/>
    <property type="evidence" value="ECO:0007669"/>
    <property type="project" value="InterPro"/>
</dbReference>
<proteinExistence type="inferred from homology"/>
<dbReference type="Pfam" id="PF04333">
    <property type="entry name" value="MlaA"/>
    <property type="match status" value="1"/>
</dbReference>